<dbReference type="eggNOG" id="KOG3308">
    <property type="taxonomic scope" value="Eukaryota"/>
</dbReference>
<name>G8Y0T9_PICSO</name>
<dbReference type="Gene3D" id="3.40.50.300">
    <property type="entry name" value="P-loop containing nucleotide triphosphate hydrolases"/>
    <property type="match status" value="1"/>
</dbReference>
<dbReference type="Pfam" id="PF00485">
    <property type="entry name" value="PRK"/>
    <property type="match status" value="1"/>
</dbReference>
<dbReference type="HOGENOM" id="CLU_058668_1_0_1"/>
<accession>G8Y0T9</accession>
<dbReference type="InterPro" id="IPR027417">
    <property type="entry name" value="P-loop_NTPase"/>
</dbReference>
<evidence type="ECO:0000259" key="1">
    <source>
        <dbReference type="Pfam" id="PF00485"/>
    </source>
</evidence>
<dbReference type="OrthoDB" id="10041966at2759"/>
<dbReference type="InterPro" id="IPR006083">
    <property type="entry name" value="PRK/URK"/>
</dbReference>
<sequence>MKTVLIGLGGASSSGKTITAKALCDILSPFKCSLVHLDDFYLSDDSIPIDKKYGIQNWDCVEAIDFPRFKQYLRRIKDSGEVEKIDSLESDAGTKLHPNELQKFRDYVASYEDRFNDYHLVLVDGFMLYHDREILDLFDVKLFFYASFQTLKTRRESREGYQTVDGFWQDPPGYFENIVWPSYVTTHSYLFEGNNIEANLTSSAREQLHILPIRSDSLTLYQLVELSLKEILTKL</sequence>
<dbReference type="SUPFAM" id="SSF52540">
    <property type="entry name" value="P-loop containing nucleoside triphosphate hydrolases"/>
    <property type="match status" value="1"/>
</dbReference>
<protein>
    <submittedName>
        <fullName evidence="2">Piso0_004932 protein</fullName>
    </submittedName>
</protein>
<dbReference type="STRING" id="559304.G8Y0T9"/>
<reference evidence="2 3" key="1">
    <citation type="journal article" date="2012" name="G3 (Bethesda)">
        <title>Pichia sorbitophila, an interspecies yeast hybrid reveals early steps of genome resolution following polyploidization.</title>
        <authorList>
            <person name="Leh Louis V."/>
            <person name="Despons L."/>
            <person name="Friedrich A."/>
            <person name="Martin T."/>
            <person name="Durrens P."/>
            <person name="Casaregola S."/>
            <person name="Neuveglise C."/>
            <person name="Fairhead C."/>
            <person name="Marck C."/>
            <person name="Cruz J.A."/>
            <person name="Straub M.L."/>
            <person name="Kugler V."/>
            <person name="Sacerdot C."/>
            <person name="Uzunov Z."/>
            <person name="Thierry A."/>
            <person name="Weiss S."/>
            <person name="Bleykasten C."/>
            <person name="De Montigny J."/>
            <person name="Jacques N."/>
            <person name="Jung P."/>
            <person name="Lemaire M."/>
            <person name="Mallet S."/>
            <person name="Morel G."/>
            <person name="Richard G.F."/>
            <person name="Sarkar A."/>
            <person name="Savel G."/>
            <person name="Schacherer J."/>
            <person name="Seret M.L."/>
            <person name="Talla E."/>
            <person name="Samson G."/>
            <person name="Jubin C."/>
            <person name="Poulain J."/>
            <person name="Vacherie B."/>
            <person name="Barbe V."/>
            <person name="Pelletier E."/>
            <person name="Sherman D.J."/>
            <person name="Westhof E."/>
            <person name="Weissenbach J."/>
            <person name="Baret P.V."/>
            <person name="Wincker P."/>
            <person name="Gaillardin C."/>
            <person name="Dujon B."/>
            <person name="Souciet J.L."/>
        </authorList>
    </citation>
    <scope>NUCLEOTIDE SEQUENCE [LARGE SCALE GENOMIC DNA]</scope>
    <source>
        <strain evidence="3">ATCC MYA-4447 / BCRC 22081 / CBS 7064 / NBRC 10061 / NRRL Y-12695</strain>
    </source>
</reference>
<dbReference type="CDD" id="cd02024">
    <property type="entry name" value="NRK1"/>
    <property type="match status" value="1"/>
</dbReference>
<evidence type="ECO:0000313" key="3">
    <source>
        <dbReference type="Proteomes" id="UP000005222"/>
    </source>
</evidence>
<proteinExistence type="predicted"/>
<dbReference type="GO" id="GO:0005524">
    <property type="term" value="F:ATP binding"/>
    <property type="evidence" value="ECO:0007669"/>
    <property type="project" value="InterPro"/>
</dbReference>
<dbReference type="Proteomes" id="UP000005222">
    <property type="component" value="Chromosome N"/>
</dbReference>
<evidence type="ECO:0000313" key="2">
    <source>
        <dbReference type="EMBL" id="CCE86442.1"/>
    </source>
</evidence>
<gene>
    <name evidence="2" type="primary">Piso0_004932</name>
    <name evidence="2" type="ORF">GNLVRS01_PISO0N04259g</name>
</gene>
<keyword evidence="3" id="KW-1185">Reference proteome</keyword>
<dbReference type="InParanoid" id="G8Y0T9"/>
<dbReference type="GO" id="GO:0016301">
    <property type="term" value="F:kinase activity"/>
    <property type="evidence" value="ECO:0007669"/>
    <property type="project" value="InterPro"/>
</dbReference>
<dbReference type="OMA" id="MDMEAMT"/>
<organism evidence="2 3">
    <name type="scientific">Pichia sorbitophila (strain ATCC MYA-4447 / BCRC 22081 / CBS 7064 / NBRC 10061 / NRRL Y-12695)</name>
    <name type="common">Hybrid yeast</name>
    <dbReference type="NCBI Taxonomy" id="559304"/>
    <lineage>
        <taxon>Eukaryota</taxon>
        <taxon>Fungi</taxon>
        <taxon>Dikarya</taxon>
        <taxon>Ascomycota</taxon>
        <taxon>Saccharomycotina</taxon>
        <taxon>Pichiomycetes</taxon>
        <taxon>Debaryomycetaceae</taxon>
        <taxon>Millerozyma</taxon>
    </lineage>
</organism>
<feature type="domain" description="Phosphoribulokinase/uridine kinase" evidence="1">
    <location>
        <begin position="5"/>
        <end position="147"/>
    </location>
</feature>
<dbReference type="FunCoup" id="G8Y0T9">
    <property type="interactions" value="62"/>
</dbReference>
<dbReference type="EMBL" id="FO082046">
    <property type="protein sequence ID" value="CCE86442.1"/>
    <property type="molecule type" value="Genomic_DNA"/>
</dbReference>
<dbReference type="PANTHER" id="PTHR10285">
    <property type="entry name" value="URIDINE KINASE"/>
    <property type="match status" value="1"/>
</dbReference>
<dbReference type="AlphaFoldDB" id="G8Y0T9"/>